<reference evidence="1 2" key="1">
    <citation type="submission" date="2021-03" db="EMBL/GenBank/DDBJ databases">
        <title>Gelidibacter sp. nov., isolated from costal sediment.</title>
        <authorList>
            <person name="Lun K.-Y."/>
        </authorList>
    </citation>
    <scope>NUCLEOTIDE SEQUENCE [LARGE SCALE GENOMIC DNA]</scope>
    <source>
        <strain evidence="1 2">DF109</strain>
    </source>
</reference>
<accession>A0ABS3SW74</accession>
<protein>
    <submittedName>
        <fullName evidence="1">Uncharacterized protein</fullName>
    </submittedName>
</protein>
<sequence>MVNLNFLFNTSFGFIKVYVYDGNKKEKSCSKQKPFEFFVFNSYRIIYILSYKQHKYERFLEKNPKSDLEHHYLDASKENDYKLVKDLYGGYSVELQELLNYLFDNWFGNSQNADIKMKHDVS</sequence>
<organism evidence="1 2">
    <name type="scientific">Gelidibacter pelagius</name>
    <dbReference type="NCBI Taxonomy" id="2819985"/>
    <lineage>
        <taxon>Bacteria</taxon>
        <taxon>Pseudomonadati</taxon>
        <taxon>Bacteroidota</taxon>
        <taxon>Flavobacteriia</taxon>
        <taxon>Flavobacteriales</taxon>
        <taxon>Flavobacteriaceae</taxon>
        <taxon>Gelidibacter</taxon>
    </lineage>
</organism>
<dbReference type="RefSeq" id="WP_208234273.1">
    <property type="nucleotide sequence ID" value="NZ_JAGEVG010000014.1"/>
</dbReference>
<comment type="caution">
    <text evidence="1">The sequence shown here is derived from an EMBL/GenBank/DDBJ whole genome shotgun (WGS) entry which is preliminary data.</text>
</comment>
<evidence type="ECO:0000313" key="2">
    <source>
        <dbReference type="Proteomes" id="UP000681315"/>
    </source>
</evidence>
<proteinExistence type="predicted"/>
<keyword evidence="2" id="KW-1185">Reference proteome</keyword>
<name>A0ABS3SW74_9FLAO</name>
<gene>
    <name evidence="1" type="ORF">J4051_12825</name>
</gene>
<dbReference type="EMBL" id="JAGEVG010000014">
    <property type="protein sequence ID" value="MBO3099158.1"/>
    <property type="molecule type" value="Genomic_DNA"/>
</dbReference>
<dbReference type="Proteomes" id="UP000681315">
    <property type="component" value="Unassembled WGS sequence"/>
</dbReference>
<evidence type="ECO:0000313" key="1">
    <source>
        <dbReference type="EMBL" id="MBO3099158.1"/>
    </source>
</evidence>